<keyword evidence="5" id="KW-1003">Cell membrane</keyword>
<evidence type="ECO:0000256" key="26">
    <source>
        <dbReference type="SAM" id="Phobius"/>
    </source>
</evidence>
<dbReference type="GO" id="GO:0048731">
    <property type="term" value="P:system development"/>
    <property type="evidence" value="ECO:0007669"/>
    <property type="project" value="UniProtKB-ARBA"/>
</dbReference>
<dbReference type="GO" id="GO:0006954">
    <property type="term" value="P:inflammatory response"/>
    <property type="evidence" value="ECO:0007669"/>
    <property type="project" value="TreeGrafter"/>
</dbReference>
<feature type="region of interest" description="Disordered" evidence="25">
    <location>
        <begin position="223"/>
        <end position="441"/>
    </location>
</feature>
<dbReference type="GO" id="GO:0005902">
    <property type="term" value="C:microvillus"/>
    <property type="evidence" value="ECO:0007669"/>
    <property type="project" value="UniProtKB-SubCell"/>
</dbReference>
<evidence type="ECO:0000256" key="10">
    <source>
        <dbReference type="ARBA" id="ARBA00022889"/>
    </source>
</evidence>
<evidence type="ECO:0000256" key="15">
    <source>
        <dbReference type="ARBA" id="ARBA00023170"/>
    </source>
</evidence>
<evidence type="ECO:0000256" key="24">
    <source>
        <dbReference type="PROSITE-ProRule" id="PRU00323"/>
    </source>
</evidence>
<keyword evidence="9" id="KW-0732">Signal</keyword>
<evidence type="ECO:0000256" key="7">
    <source>
        <dbReference type="ARBA" id="ARBA00022553"/>
    </source>
</evidence>
<dbReference type="InterPro" id="IPR016187">
    <property type="entry name" value="CTDL_fold"/>
</dbReference>
<dbReference type="PANTHER" id="PTHR10225">
    <property type="entry name" value="HYALURONAN RECEPTOR"/>
    <property type="match status" value="1"/>
</dbReference>
<feature type="compositionally biased region" description="Low complexity" evidence="25">
    <location>
        <begin position="488"/>
        <end position="498"/>
    </location>
</feature>
<evidence type="ECO:0000256" key="11">
    <source>
        <dbReference type="ARBA" id="ARBA00022974"/>
    </source>
</evidence>
<sequence length="539" mass="57229">GDRARRKKGVNVYAPPSLSPLHVSLATGVGPLAHTEYKKVGQSLPRLQSSQALIANSALVAPNGRKRHPSSHLLLLQLLLLLFARSTAVSVLRMWTLLLGVTFGLLAPSWSDPAAVRSRSCSYAGVFHVEGSKRYSLTFQQAQKLCESLSTTLASEEQVREAFTNGLETCRYGWISNQNTTILRHKAHIKCANNLTGIHFLVDTENSYDAYCFDPSDKSTKNCEKAINPDSTSPDVPIDVSEKTDPEMDDLEEDLGHEGTTDGPESHDAPPATVSAPDDGSETLDPVDSDPAPKNDTSASEDGDVDGAEQATDGTPVVNTEDPKAPPAEGEGLGGTESPAATEQPGEAEEDQPAESHPVDPTQENEEPIGSGSEESDHAPTEAPAGEEEVVPTPKGNELEALMPEQESNIKAVAPEAAEDPAGRGGRMGPAGPPASSEQKSSGSDWLVILAVVVAVAVIVLVCAAVATRKRWCGKQQTLMITSKEASEGNGAAASSSRAQERDQEMVTLMNKEKIQENGTTEEFTVITLEESPEKSQLA</sequence>
<evidence type="ECO:0000256" key="6">
    <source>
        <dbReference type="ARBA" id="ARBA00022525"/>
    </source>
</evidence>
<proteinExistence type="predicted"/>
<evidence type="ECO:0000256" key="25">
    <source>
        <dbReference type="SAM" id="MobiDB-lite"/>
    </source>
</evidence>
<evidence type="ECO:0000256" key="22">
    <source>
        <dbReference type="ARBA" id="ARBA00032514"/>
    </source>
</evidence>
<feature type="domain" description="Link" evidence="27">
    <location>
        <begin position="125"/>
        <end position="214"/>
    </location>
</feature>
<dbReference type="InterPro" id="IPR043210">
    <property type="entry name" value="CD44_antigen-like"/>
</dbReference>
<dbReference type="GO" id="GO:0016323">
    <property type="term" value="C:basolateral plasma membrane"/>
    <property type="evidence" value="ECO:0007669"/>
    <property type="project" value="TreeGrafter"/>
</dbReference>
<dbReference type="GO" id="GO:0005576">
    <property type="term" value="C:extracellular region"/>
    <property type="evidence" value="ECO:0007669"/>
    <property type="project" value="UniProtKB-SubCell"/>
</dbReference>
<gene>
    <name evidence="28" type="ORF">MATL_G00099950</name>
</gene>
<evidence type="ECO:0000256" key="2">
    <source>
        <dbReference type="ARBA" id="ARBA00004251"/>
    </source>
</evidence>
<dbReference type="GO" id="GO:0009986">
    <property type="term" value="C:cell surface"/>
    <property type="evidence" value="ECO:0007669"/>
    <property type="project" value="UniProtKB-ARBA"/>
</dbReference>
<feature type="transmembrane region" description="Helical" evidence="26">
    <location>
        <begin position="73"/>
        <end position="95"/>
    </location>
</feature>
<feature type="non-terminal residue" evidence="28">
    <location>
        <position position="539"/>
    </location>
</feature>
<dbReference type="SUPFAM" id="SSF56436">
    <property type="entry name" value="C-type lectin-like"/>
    <property type="match status" value="1"/>
</dbReference>
<organism evidence="28 29">
    <name type="scientific">Megalops atlanticus</name>
    <name type="common">Tarpon</name>
    <name type="synonym">Clupea gigantea</name>
    <dbReference type="NCBI Taxonomy" id="7932"/>
    <lineage>
        <taxon>Eukaryota</taxon>
        <taxon>Metazoa</taxon>
        <taxon>Chordata</taxon>
        <taxon>Craniata</taxon>
        <taxon>Vertebrata</taxon>
        <taxon>Euteleostomi</taxon>
        <taxon>Actinopterygii</taxon>
        <taxon>Neopterygii</taxon>
        <taxon>Teleostei</taxon>
        <taxon>Elopiformes</taxon>
        <taxon>Megalopidae</taxon>
        <taxon>Megalops</taxon>
    </lineage>
</organism>
<keyword evidence="29" id="KW-1185">Reference proteome</keyword>
<accession>A0A9D3TDE6</accession>
<dbReference type="OrthoDB" id="8952307at2759"/>
<feature type="compositionally biased region" description="Acidic residues" evidence="25">
    <location>
        <begin position="279"/>
        <end position="288"/>
    </location>
</feature>
<dbReference type="GO" id="GO:0004896">
    <property type="term" value="F:cytokine receptor activity"/>
    <property type="evidence" value="ECO:0007669"/>
    <property type="project" value="TreeGrafter"/>
</dbReference>
<dbReference type="GO" id="GO:0009653">
    <property type="term" value="P:anatomical structure morphogenesis"/>
    <property type="evidence" value="ECO:0007669"/>
    <property type="project" value="UniProtKB-ARBA"/>
</dbReference>
<dbReference type="InterPro" id="IPR016186">
    <property type="entry name" value="C-type_lectin-like/link_sf"/>
</dbReference>
<dbReference type="PRINTS" id="PR01265">
    <property type="entry name" value="LINKMODULE"/>
</dbReference>
<evidence type="ECO:0000256" key="23">
    <source>
        <dbReference type="ARBA" id="ARBA00032917"/>
    </source>
</evidence>
<keyword evidence="17" id="KW-0966">Cell projection</keyword>
<evidence type="ECO:0000256" key="21">
    <source>
        <dbReference type="ARBA" id="ARBA00031823"/>
    </source>
</evidence>
<keyword evidence="12 26" id="KW-1133">Transmembrane helix</keyword>
<evidence type="ECO:0000256" key="13">
    <source>
        <dbReference type="ARBA" id="ARBA00023136"/>
    </source>
</evidence>
<dbReference type="AlphaFoldDB" id="A0A9D3TDE6"/>
<evidence type="ECO:0000256" key="19">
    <source>
        <dbReference type="ARBA" id="ARBA00029928"/>
    </source>
</evidence>
<dbReference type="Pfam" id="PF00193">
    <property type="entry name" value="Xlink"/>
    <property type="match status" value="1"/>
</dbReference>
<evidence type="ECO:0000256" key="16">
    <source>
        <dbReference type="ARBA" id="ARBA00023180"/>
    </source>
</evidence>
<comment type="subcellular location">
    <subcellularLocation>
        <location evidence="2">Cell membrane</location>
        <topology evidence="2">Single-pass type I membrane protein</topology>
    </subcellularLocation>
    <subcellularLocation>
        <location evidence="1">Cell projection</location>
        <location evidence="1">Microvillus</location>
    </subcellularLocation>
    <subcellularLocation>
        <location evidence="3">Secreted</location>
    </subcellularLocation>
</comment>
<dbReference type="SMART" id="SM00445">
    <property type="entry name" value="LINK"/>
    <property type="match status" value="1"/>
</dbReference>
<dbReference type="GO" id="GO:0070374">
    <property type="term" value="P:positive regulation of ERK1 and ERK2 cascade"/>
    <property type="evidence" value="ECO:0007669"/>
    <property type="project" value="TreeGrafter"/>
</dbReference>
<keyword evidence="6" id="KW-0964">Secreted</keyword>
<dbReference type="FunFam" id="3.10.100.10:FF:000004">
    <property type="entry name" value="CD44 antigen isoform X2"/>
    <property type="match status" value="1"/>
</dbReference>
<evidence type="ECO:0000256" key="8">
    <source>
        <dbReference type="ARBA" id="ARBA00022692"/>
    </source>
</evidence>
<reference evidence="28" key="1">
    <citation type="submission" date="2021-01" db="EMBL/GenBank/DDBJ databases">
        <authorList>
            <person name="Zahm M."/>
            <person name="Roques C."/>
            <person name="Cabau C."/>
            <person name="Klopp C."/>
            <person name="Donnadieu C."/>
            <person name="Jouanno E."/>
            <person name="Lampietro C."/>
            <person name="Louis A."/>
            <person name="Herpin A."/>
            <person name="Echchiki A."/>
            <person name="Berthelot C."/>
            <person name="Parey E."/>
            <person name="Roest-Crollius H."/>
            <person name="Braasch I."/>
            <person name="Postlethwait J."/>
            <person name="Bobe J."/>
            <person name="Montfort J."/>
            <person name="Bouchez O."/>
            <person name="Begum T."/>
            <person name="Mejri S."/>
            <person name="Adams A."/>
            <person name="Chen W.-J."/>
            <person name="Guiguen Y."/>
        </authorList>
    </citation>
    <scope>NUCLEOTIDE SEQUENCE</scope>
    <source>
        <strain evidence="28">YG-15Mar2019-1</strain>
        <tissue evidence="28">Brain</tissue>
    </source>
</reference>
<evidence type="ECO:0000313" key="28">
    <source>
        <dbReference type="EMBL" id="KAG7473825.1"/>
    </source>
</evidence>
<evidence type="ECO:0000256" key="12">
    <source>
        <dbReference type="ARBA" id="ARBA00022989"/>
    </source>
</evidence>
<evidence type="ECO:0000256" key="14">
    <source>
        <dbReference type="ARBA" id="ARBA00023157"/>
    </source>
</evidence>
<dbReference type="PROSITE" id="PS50963">
    <property type="entry name" value="LINK_2"/>
    <property type="match status" value="1"/>
</dbReference>
<keyword evidence="8 26" id="KW-0812">Transmembrane</keyword>
<evidence type="ECO:0000256" key="18">
    <source>
        <dbReference type="ARBA" id="ARBA00029917"/>
    </source>
</evidence>
<keyword evidence="15" id="KW-0675">Receptor</keyword>
<evidence type="ECO:0000259" key="27">
    <source>
        <dbReference type="PROSITE" id="PS50963"/>
    </source>
</evidence>
<keyword evidence="13 26" id="KW-0472">Membrane</keyword>
<name>A0A9D3TDE6_MEGAT</name>
<protein>
    <recommendedName>
        <fullName evidence="4">CD44 antigen</fullName>
    </recommendedName>
    <alternativeName>
        <fullName evidence="22">GP90 lymphocyte homing/adhesion receptor</fullName>
    </alternativeName>
    <alternativeName>
        <fullName evidence="21">HUTCH-I</fullName>
    </alternativeName>
    <alternativeName>
        <fullName evidence="23">Hermes antigen</fullName>
    </alternativeName>
    <alternativeName>
        <fullName evidence="20">Hyaluronate receptor</fullName>
    </alternativeName>
    <alternativeName>
        <fullName evidence="18">Phagocytic glycoprotein 1</fullName>
    </alternativeName>
    <alternativeName>
        <fullName evidence="19">Phagocytic glycoprotein I</fullName>
    </alternativeName>
</protein>
<evidence type="ECO:0000313" key="29">
    <source>
        <dbReference type="Proteomes" id="UP001046870"/>
    </source>
</evidence>
<keyword evidence="16" id="KW-0325">Glycoprotein</keyword>
<comment type="caution">
    <text evidence="24">Lacks conserved residue(s) required for the propagation of feature annotation.</text>
</comment>
<keyword evidence="11" id="KW-0654">Proteoglycan</keyword>
<feature type="compositionally biased region" description="Basic and acidic residues" evidence="25">
    <location>
        <begin position="254"/>
        <end position="268"/>
    </location>
</feature>
<comment type="caution">
    <text evidence="28">The sequence shown here is derived from an EMBL/GenBank/DDBJ whole genome shotgun (WGS) entry which is preliminary data.</text>
</comment>
<feature type="transmembrane region" description="Helical" evidence="26">
    <location>
        <begin position="446"/>
        <end position="467"/>
    </location>
</feature>
<dbReference type="Gene3D" id="3.10.100.10">
    <property type="entry name" value="Mannose-Binding Protein A, subunit A"/>
    <property type="match status" value="1"/>
</dbReference>
<keyword evidence="14 24" id="KW-1015">Disulfide bond</keyword>
<feature type="region of interest" description="Disordered" evidence="25">
    <location>
        <begin position="485"/>
        <end position="504"/>
    </location>
</feature>
<evidence type="ECO:0000256" key="3">
    <source>
        <dbReference type="ARBA" id="ARBA00004613"/>
    </source>
</evidence>
<keyword evidence="10" id="KW-0130">Cell adhesion</keyword>
<evidence type="ECO:0000256" key="4">
    <source>
        <dbReference type="ARBA" id="ARBA00020474"/>
    </source>
</evidence>
<dbReference type="GO" id="GO:0005540">
    <property type="term" value="F:hyaluronic acid binding"/>
    <property type="evidence" value="ECO:0007669"/>
    <property type="project" value="InterPro"/>
</dbReference>
<dbReference type="GO" id="GO:0035692">
    <property type="term" value="C:macrophage migration inhibitory factor receptor complex"/>
    <property type="evidence" value="ECO:0007669"/>
    <property type="project" value="TreeGrafter"/>
</dbReference>
<dbReference type="Proteomes" id="UP001046870">
    <property type="component" value="Chromosome 7"/>
</dbReference>
<dbReference type="InterPro" id="IPR000538">
    <property type="entry name" value="Link_dom"/>
</dbReference>
<dbReference type="InterPro" id="IPR001231">
    <property type="entry name" value="CD44_antigen"/>
</dbReference>
<dbReference type="PRINTS" id="PR00658">
    <property type="entry name" value="CD44"/>
</dbReference>
<dbReference type="PANTHER" id="PTHR10225:SF6">
    <property type="entry name" value="CD44 ANTIGEN"/>
    <property type="match status" value="1"/>
</dbReference>
<dbReference type="GO" id="GO:0042981">
    <property type="term" value="P:regulation of apoptotic process"/>
    <property type="evidence" value="ECO:0007669"/>
    <property type="project" value="UniProtKB-ARBA"/>
</dbReference>
<evidence type="ECO:0000256" key="5">
    <source>
        <dbReference type="ARBA" id="ARBA00022475"/>
    </source>
</evidence>
<evidence type="ECO:0000256" key="20">
    <source>
        <dbReference type="ARBA" id="ARBA00031179"/>
    </source>
</evidence>
<dbReference type="EMBL" id="JAFDVH010000007">
    <property type="protein sequence ID" value="KAG7473825.1"/>
    <property type="molecule type" value="Genomic_DNA"/>
</dbReference>
<evidence type="ECO:0000256" key="1">
    <source>
        <dbReference type="ARBA" id="ARBA00004105"/>
    </source>
</evidence>
<dbReference type="GO" id="GO:0007155">
    <property type="term" value="P:cell adhesion"/>
    <property type="evidence" value="ECO:0007669"/>
    <property type="project" value="UniProtKB-KW"/>
</dbReference>
<evidence type="ECO:0000256" key="17">
    <source>
        <dbReference type="ARBA" id="ARBA00023273"/>
    </source>
</evidence>
<feature type="disulfide bond" evidence="24">
    <location>
        <begin position="170"/>
        <end position="191"/>
    </location>
</feature>
<keyword evidence="7" id="KW-0597">Phosphoprotein</keyword>
<evidence type="ECO:0000256" key="9">
    <source>
        <dbReference type="ARBA" id="ARBA00022729"/>
    </source>
</evidence>